<dbReference type="AlphaFoldDB" id="A0A100XB94"/>
<reference evidence="2" key="2">
    <citation type="submission" date="2016-02" db="EMBL/GenBank/DDBJ databases">
        <title>Draft genome sequence of five rapidly growing Mycobacterium species.</title>
        <authorList>
            <person name="Katahira K."/>
            <person name="Gotou Y."/>
            <person name="Iida K."/>
            <person name="Ogura Y."/>
            <person name="Hayashi T."/>
        </authorList>
    </citation>
    <scope>NUCLEOTIDE SEQUENCE [LARGE SCALE GENOMIC DNA]</scope>
    <source>
        <strain evidence="2">JCM6362</strain>
    </source>
</reference>
<evidence type="ECO:0000313" key="1">
    <source>
        <dbReference type="EMBL" id="GAT13349.1"/>
    </source>
</evidence>
<organism evidence="1 2">
    <name type="scientific">Mycolicibacterium thermoresistibile</name>
    <name type="common">Mycobacterium thermoresistibile</name>
    <dbReference type="NCBI Taxonomy" id="1797"/>
    <lineage>
        <taxon>Bacteria</taxon>
        <taxon>Bacillati</taxon>
        <taxon>Actinomycetota</taxon>
        <taxon>Actinomycetes</taxon>
        <taxon>Mycobacteriales</taxon>
        <taxon>Mycobacteriaceae</taxon>
        <taxon>Mycolicibacterium</taxon>
    </lineage>
</organism>
<dbReference type="OrthoDB" id="333076at2"/>
<protein>
    <submittedName>
        <fullName evidence="1">Uncharacterized protein</fullName>
    </submittedName>
</protein>
<gene>
    <name evidence="1" type="ORF">RMCT_0320</name>
</gene>
<dbReference type="OMA" id="FGRDHSW"/>
<reference evidence="1 2" key="1">
    <citation type="journal article" date="2016" name="Genome Announc.">
        <title>Draft Genome Sequences of Five Rapidly Growing Mycobacterium Species, M. thermoresistibile, M. fortuitum subsp. acetamidolyticum, M. canariasense, M. brisbanense, and M. novocastrense.</title>
        <authorList>
            <person name="Katahira K."/>
            <person name="Ogura Y."/>
            <person name="Gotoh Y."/>
            <person name="Hayashi T."/>
        </authorList>
    </citation>
    <scope>NUCLEOTIDE SEQUENCE [LARGE SCALE GENOMIC DNA]</scope>
    <source>
        <strain evidence="1 2">JCM6362</strain>
    </source>
</reference>
<sequence>MLTPYDELMCHQLSTTFDHVAQSDLRWTERVVIYGFDPESLTSVMTGMARYPNRNVTDAYAMVTVDGQAHVVRTSREIVPFGGENPGGTDGLTFWSVGPYRYEVREPLRRVRATLEPGHGLALDVDFAGTFDCYEQAPAFFRDRGRVDEDARRFYQVGRASGGITVGDRRIDIDDSWHFGRDHSWGVRRGGGGGDLPETSILQPRTIPDGVLYFMGIFEFDDRLVHFAQRETADGEVFHYEGEMLAPSSTGRPSTPITRVSHDFTFRDDLRVISGGKVTIHTADGSAEDITITPLTGFWPGFAGYDEYRGYASGHWRGPSYVDSFVVDTTDPAEVGQVSLLSETFCRVRCGDAVGHGLVEMVFVGRNERYGYAGY</sequence>
<evidence type="ECO:0000313" key="2">
    <source>
        <dbReference type="Proteomes" id="UP000069654"/>
    </source>
</evidence>
<dbReference type="STRING" id="1797.RMCT_0320"/>
<dbReference type="EMBL" id="BCTB01000002">
    <property type="protein sequence ID" value="GAT13349.1"/>
    <property type="molecule type" value="Genomic_DNA"/>
</dbReference>
<proteinExistence type="predicted"/>
<accession>A0A100XB94</accession>
<dbReference type="RefSeq" id="WP_003927527.1">
    <property type="nucleotide sequence ID" value="NZ_BCTB01000002.1"/>
</dbReference>
<comment type="caution">
    <text evidence="1">The sequence shown here is derived from an EMBL/GenBank/DDBJ whole genome shotgun (WGS) entry which is preliminary data.</text>
</comment>
<name>A0A100XB94_MYCTH</name>
<dbReference type="Proteomes" id="UP000069654">
    <property type="component" value="Unassembled WGS sequence"/>
</dbReference>